<dbReference type="OrthoDB" id="1147959at2"/>
<keyword evidence="3" id="KW-1185">Reference proteome</keyword>
<proteinExistence type="predicted"/>
<dbReference type="RefSeq" id="WP_106147772.1">
    <property type="nucleotide sequence ID" value="NZ_PVYX01000003.1"/>
</dbReference>
<feature type="chain" id="PRO_5015603536" description="Carboxypeptidase-like protein" evidence="1">
    <location>
        <begin position="19"/>
        <end position="389"/>
    </location>
</feature>
<organism evidence="2 3">
    <name type="scientific">Flagellimonas meridianipacifica</name>
    <dbReference type="NCBI Taxonomy" id="1080225"/>
    <lineage>
        <taxon>Bacteria</taxon>
        <taxon>Pseudomonadati</taxon>
        <taxon>Bacteroidota</taxon>
        <taxon>Flavobacteriia</taxon>
        <taxon>Flavobacteriales</taxon>
        <taxon>Flavobacteriaceae</taxon>
        <taxon>Flagellimonas</taxon>
    </lineage>
</organism>
<evidence type="ECO:0000313" key="2">
    <source>
        <dbReference type="EMBL" id="PRX53059.1"/>
    </source>
</evidence>
<sequence>MRLKILPLLIFSITFGWAQNQRLVVILDAESKEPLEFVDVYNKMDHTTTNSDGTFFFMSELDSVVAYKVGYEKVRTTFEALRDTLYLKPSAFKLNEIILTNTKTLWDKVRDSIPKHYMFTPFKERFFLRCLLRKNGKMVRIQDIEGKLQRKTLIYRTGMESSKKDFSFEISNMRKIGTDKDENKVYFSFFSLSELLFETIRLNATGDGFSLVEKEYENQSKSKIFFQSDSSLVGLNTSGNYIIDNQSKAIEAFVMQSRIDRDRYFKNGPVRSRTVGVNQIVNFTRSPKWDKYFITSAKILYSVEITHTKKTFKDLYTCEYILQTFENNGSFSFNSNTNGEKDIFKLKHDYNPEFWENQNRLLLTKEMQDFINSFDSKKNPFKSKRKRKN</sequence>
<dbReference type="EMBL" id="PVYX01000003">
    <property type="protein sequence ID" value="PRX53059.1"/>
    <property type="molecule type" value="Genomic_DNA"/>
</dbReference>
<comment type="caution">
    <text evidence="2">The sequence shown here is derived from an EMBL/GenBank/DDBJ whole genome shotgun (WGS) entry which is preliminary data.</text>
</comment>
<evidence type="ECO:0000313" key="3">
    <source>
        <dbReference type="Proteomes" id="UP000237640"/>
    </source>
</evidence>
<evidence type="ECO:0008006" key="4">
    <source>
        <dbReference type="Google" id="ProtNLM"/>
    </source>
</evidence>
<accession>A0A2T0M6D9</accession>
<reference evidence="2 3" key="1">
    <citation type="submission" date="2018-03" db="EMBL/GenBank/DDBJ databases">
        <title>Genomic Encyclopedia of Archaeal and Bacterial Type Strains, Phase II (KMG-II): from individual species to whole genera.</title>
        <authorList>
            <person name="Goeker M."/>
        </authorList>
    </citation>
    <scope>NUCLEOTIDE SEQUENCE [LARGE SCALE GENOMIC DNA]</scope>
    <source>
        <strain evidence="2 3">DSM 25027</strain>
    </source>
</reference>
<keyword evidence="1" id="KW-0732">Signal</keyword>
<name>A0A2T0M6D9_9FLAO</name>
<dbReference type="Proteomes" id="UP000237640">
    <property type="component" value="Unassembled WGS sequence"/>
</dbReference>
<gene>
    <name evidence="2" type="ORF">CLV81_3960</name>
</gene>
<dbReference type="AlphaFoldDB" id="A0A2T0M6D9"/>
<protein>
    <recommendedName>
        <fullName evidence="4">Carboxypeptidase-like protein</fullName>
    </recommendedName>
</protein>
<feature type="signal peptide" evidence="1">
    <location>
        <begin position="1"/>
        <end position="18"/>
    </location>
</feature>
<evidence type="ECO:0000256" key="1">
    <source>
        <dbReference type="SAM" id="SignalP"/>
    </source>
</evidence>